<sequence length="39" mass="4527">MRRKPLTTLFLKRMAALMLTAICRVCAGRVIRRRRPVNG</sequence>
<gene>
    <name evidence="1" type="ordered locus">SPAB_02169</name>
</gene>
<dbReference type="KEGG" id="spq:SPAB_02169"/>
<dbReference type="EMBL" id="CP000886">
    <property type="protein sequence ID" value="ABX67552.1"/>
    <property type="molecule type" value="Genomic_DNA"/>
</dbReference>
<organism evidence="1 2">
    <name type="scientific">Salmonella paratyphi B (strain ATCC BAA-1250 / SPB7)</name>
    <dbReference type="NCBI Taxonomy" id="1016998"/>
    <lineage>
        <taxon>Bacteria</taxon>
        <taxon>Pseudomonadati</taxon>
        <taxon>Pseudomonadota</taxon>
        <taxon>Gammaproteobacteria</taxon>
        <taxon>Enterobacterales</taxon>
        <taxon>Enterobacteriaceae</taxon>
        <taxon>Salmonella</taxon>
    </lineage>
</organism>
<dbReference type="Proteomes" id="UP000008556">
    <property type="component" value="Chromosome"/>
</dbReference>
<protein>
    <submittedName>
        <fullName evidence="1">Uncharacterized protein</fullName>
    </submittedName>
</protein>
<dbReference type="AlphaFoldDB" id="A0A6C6Z1Q0"/>
<accession>A0A6C6Z1Q0</accession>
<reference evidence="1 2" key="1">
    <citation type="submission" date="2007-11" db="EMBL/GenBank/DDBJ databases">
        <authorList>
            <consortium name="The Salmonella enterica serovar Paratyphi B Genome Sequencing Project"/>
            <person name="McClelland M."/>
            <person name="Sanderson E.K."/>
            <person name="Porwollik S."/>
            <person name="Spieth J."/>
            <person name="Clifton W.S."/>
            <person name="Fulton R."/>
            <person name="Cordes M."/>
            <person name="Wollam A."/>
            <person name="Shah N."/>
            <person name="Pepin K."/>
            <person name="Bhonagiri V."/>
            <person name="Nash W."/>
            <person name="Johnson M."/>
            <person name="Thiruvilangam P."/>
            <person name="Wilson R."/>
        </authorList>
    </citation>
    <scope>NUCLEOTIDE SEQUENCE [LARGE SCALE GENOMIC DNA]</scope>
    <source>
        <strain evidence="2">ATCC BAA-1250 / SPB7</strain>
    </source>
</reference>
<evidence type="ECO:0000313" key="1">
    <source>
        <dbReference type="EMBL" id="ABX67552.1"/>
    </source>
</evidence>
<proteinExistence type="predicted"/>
<name>A0A6C6Z1Q0_SALPB</name>
<evidence type="ECO:0000313" key="2">
    <source>
        <dbReference type="Proteomes" id="UP000008556"/>
    </source>
</evidence>